<evidence type="ECO:0000313" key="3">
    <source>
        <dbReference type="EMBL" id="RIH77716.1"/>
    </source>
</evidence>
<keyword evidence="4" id="KW-1185">Reference proteome</keyword>
<dbReference type="GO" id="GO:0016787">
    <property type="term" value="F:hydrolase activity"/>
    <property type="evidence" value="ECO:0007669"/>
    <property type="project" value="UniProtKB-KW"/>
</dbReference>
<dbReference type="AlphaFoldDB" id="A0A399E0X7"/>
<evidence type="ECO:0000313" key="4">
    <source>
        <dbReference type="Proteomes" id="UP000265715"/>
    </source>
</evidence>
<evidence type="ECO:0000256" key="1">
    <source>
        <dbReference type="ARBA" id="ARBA00022801"/>
    </source>
</evidence>
<reference evidence="3 4" key="1">
    <citation type="submission" date="2018-08" db="EMBL/GenBank/DDBJ databases">
        <title>Meiothermus terrae DSM 26712 genome sequencing project.</title>
        <authorList>
            <person name="Da Costa M.S."/>
            <person name="Albuquerque L."/>
            <person name="Raposo P."/>
            <person name="Froufe H.J.C."/>
            <person name="Barroso C.S."/>
            <person name="Egas C."/>
        </authorList>
    </citation>
    <scope>NUCLEOTIDE SEQUENCE [LARGE SCALE GENOMIC DNA]</scope>
    <source>
        <strain evidence="3 4">DSM 26712</strain>
    </source>
</reference>
<evidence type="ECO:0000259" key="2">
    <source>
        <dbReference type="Pfam" id="PF12706"/>
    </source>
</evidence>
<feature type="domain" description="Metallo-beta-lactamase" evidence="2">
    <location>
        <begin position="37"/>
        <end position="243"/>
    </location>
</feature>
<dbReference type="Pfam" id="PF12706">
    <property type="entry name" value="Lactamase_B_2"/>
    <property type="match status" value="1"/>
</dbReference>
<dbReference type="InterPro" id="IPR050114">
    <property type="entry name" value="UPF0173_UPF0282_UlaG_hydrolase"/>
</dbReference>
<proteinExistence type="predicted"/>
<dbReference type="PANTHER" id="PTHR43546">
    <property type="entry name" value="UPF0173 METAL-DEPENDENT HYDROLASE MJ1163-RELATED"/>
    <property type="match status" value="1"/>
</dbReference>
<gene>
    <name evidence="3" type="ORF">Mterra_03738</name>
</gene>
<dbReference type="EMBL" id="QXDL01000280">
    <property type="protein sequence ID" value="RIH77716.1"/>
    <property type="molecule type" value="Genomic_DNA"/>
</dbReference>
<keyword evidence="1" id="KW-0378">Hydrolase</keyword>
<dbReference type="Proteomes" id="UP000265715">
    <property type="component" value="Unassembled WGS sequence"/>
</dbReference>
<dbReference type="InterPro" id="IPR001279">
    <property type="entry name" value="Metallo-B-lactamas"/>
</dbReference>
<name>A0A399E0X7_9DEIN</name>
<dbReference type="PANTHER" id="PTHR43546:SF9">
    <property type="entry name" value="L-ASCORBATE-6-PHOSPHATE LACTONASE ULAG-RELATED"/>
    <property type="match status" value="1"/>
</dbReference>
<organism evidence="3 4">
    <name type="scientific">Calidithermus terrae</name>
    <dbReference type="NCBI Taxonomy" id="1408545"/>
    <lineage>
        <taxon>Bacteria</taxon>
        <taxon>Thermotogati</taxon>
        <taxon>Deinococcota</taxon>
        <taxon>Deinococci</taxon>
        <taxon>Thermales</taxon>
        <taxon>Thermaceae</taxon>
        <taxon>Calidithermus</taxon>
    </lineage>
</organism>
<protein>
    <submittedName>
        <fullName evidence="3">Beta-lactamase superfamily domain protein</fullName>
    </submittedName>
</protein>
<dbReference type="InterPro" id="IPR036866">
    <property type="entry name" value="RibonucZ/Hydroxyglut_hydro"/>
</dbReference>
<dbReference type="SUPFAM" id="SSF56281">
    <property type="entry name" value="Metallo-hydrolase/oxidoreductase"/>
    <property type="match status" value="1"/>
</dbReference>
<accession>A0A399E0X7</accession>
<sequence>MRVDCAQPRLGLGSSQVEATLTYIGAATVLLEVGGWRFLTDPVLDPPGGVYALEQGPIRGAAARRLRLRSRKLTGPAVAPENLPPVHAVLLSHDQHFDNLDTAGRAFLPKAGRVLTTVSGAKRLGGNAVGLAPWQPVRVGEIRVTATPAQHGPRIALPVVGEVTGFFLEWPSQRHGGLYVSGDTVWFAGLAEVARRFKVSAALLHVGAARFRLTGRIRYTLDAEDAVKLAKRLEPRTLIPIHHEGWSHFSEGRTEVEQAFQKAGLEAKTLWLEPGVPTRLEV</sequence>
<comment type="caution">
    <text evidence="3">The sequence shown here is derived from an EMBL/GenBank/DDBJ whole genome shotgun (WGS) entry which is preliminary data.</text>
</comment>
<dbReference type="Gene3D" id="3.60.15.10">
    <property type="entry name" value="Ribonuclease Z/Hydroxyacylglutathione hydrolase-like"/>
    <property type="match status" value="1"/>
</dbReference>